<comment type="subunit">
    <text evidence="13">Heterodimer of FNTA and FNTB.</text>
</comment>
<evidence type="ECO:0000256" key="9">
    <source>
        <dbReference type="ARBA" id="ARBA00022833"/>
    </source>
</evidence>
<dbReference type="InterPro" id="IPR045089">
    <property type="entry name" value="PGGT1B-like"/>
</dbReference>
<dbReference type="InterPro" id="IPR001330">
    <property type="entry name" value="Prenyltrans"/>
</dbReference>
<evidence type="ECO:0000259" key="15">
    <source>
        <dbReference type="Pfam" id="PF00432"/>
    </source>
</evidence>
<keyword evidence="17" id="KW-1185">Reference proteome</keyword>
<dbReference type="Proteomes" id="UP000801492">
    <property type="component" value="Unassembled WGS sequence"/>
</dbReference>
<evidence type="ECO:0000256" key="12">
    <source>
        <dbReference type="ARBA" id="ARBA00055850"/>
    </source>
</evidence>
<comment type="cofactor">
    <cofactor evidence="14">
        <name>Zn(2+)</name>
        <dbReference type="ChEBI" id="CHEBI:29105"/>
    </cofactor>
    <text evidence="14">Binds 1 zinc ion per subunit.</text>
</comment>
<evidence type="ECO:0000313" key="16">
    <source>
        <dbReference type="EMBL" id="KAF2903109.1"/>
    </source>
</evidence>
<dbReference type="InterPro" id="IPR026872">
    <property type="entry name" value="FTB"/>
</dbReference>
<dbReference type="GO" id="GO:0005965">
    <property type="term" value="C:protein farnesyltransferase complex"/>
    <property type="evidence" value="ECO:0007669"/>
    <property type="project" value="UniProtKB-UniRule"/>
</dbReference>
<keyword evidence="4" id="KW-0597">Phosphoprotein</keyword>
<evidence type="ECO:0000256" key="7">
    <source>
        <dbReference type="ARBA" id="ARBA00022723"/>
    </source>
</evidence>
<keyword evidence="8" id="KW-0677">Repeat</keyword>
<keyword evidence="9 14" id="KW-0862">Zinc</keyword>
<dbReference type="PANTHER" id="PTHR11774:SF6">
    <property type="entry name" value="PROTEIN FARNESYLTRANSFERASE SUBUNIT BETA"/>
    <property type="match status" value="1"/>
</dbReference>
<dbReference type="FunFam" id="1.50.10.20:FF:000007">
    <property type="entry name" value="Protein farnesyltransferase subunit beta"/>
    <property type="match status" value="1"/>
</dbReference>
<comment type="function">
    <text evidence="12">Essential subunit of the farnesyltransferase complex. Catalyzes the transfer of a farnesyl moiety from farnesyl diphosphate to a cysteine at the fourth position from the C-terminus of several proteins having the C-terminal sequence Cys-aliphatic-aliphatic-X.</text>
</comment>
<dbReference type="Pfam" id="PF00432">
    <property type="entry name" value="Prenyltrans"/>
    <property type="match status" value="1"/>
</dbReference>
<evidence type="ECO:0000256" key="3">
    <source>
        <dbReference type="ARBA" id="ARBA00015798"/>
    </source>
</evidence>
<dbReference type="SUPFAM" id="SSF48239">
    <property type="entry name" value="Terpenoid cyclases/Protein prenyltransferases"/>
    <property type="match status" value="1"/>
</dbReference>
<comment type="catalytic activity">
    <reaction evidence="11">
        <text>L-cysteinyl-[protein] + (2E,6E)-farnesyl diphosphate = S-(2E,6E)-farnesyl-L-cysteinyl-[protein] + diphosphate</text>
        <dbReference type="Rhea" id="RHEA:13345"/>
        <dbReference type="Rhea" id="RHEA-COMP:10131"/>
        <dbReference type="Rhea" id="RHEA-COMP:11535"/>
        <dbReference type="ChEBI" id="CHEBI:29950"/>
        <dbReference type="ChEBI" id="CHEBI:33019"/>
        <dbReference type="ChEBI" id="CHEBI:86019"/>
        <dbReference type="ChEBI" id="CHEBI:175763"/>
        <dbReference type="EC" id="2.5.1.58"/>
    </reaction>
</comment>
<evidence type="ECO:0000256" key="4">
    <source>
        <dbReference type="ARBA" id="ARBA00022553"/>
    </source>
</evidence>
<dbReference type="AlphaFoldDB" id="A0A8K0DF95"/>
<proteinExistence type="inferred from homology"/>
<dbReference type="InterPro" id="IPR008930">
    <property type="entry name" value="Terpenoid_cyclase/PrenylTrfase"/>
</dbReference>
<comment type="subunit">
    <text evidence="14">Heterodimer of an alpha and a beta subunit.</text>
</comment>
<organism evidence="16 17">
    <name type="scientific">Ignelater luminosus</name>
    <name type="common">Cucubano</name>
    <name type="synonym">Pyrophorus luminosus</name>
    <dbReference type="NCBI Taxonomy" id="2038154"/>
    <lineage>
        <taxon>Eukaryota</taxon>
        <taxon>Metazoa</taxon>
        <taxon>Ecdysozoa</taxon>
        <taxon>Arthropoda</taxon>
        <taxon>Hexapoda</taxon>
        <taxon>Insecta</taxon>
        <taxon>Pterygota</taxon>
        <taxon>Neoptera</taxon>
        <taxon>Endopterygota</taxon>
        <taxon>Coleoptera</taxon>
        <taxon>Polyphaga</taxon>
        <taxon>Elateriformia</taxon>
        <taxon>Elateroidea</taxon>
        <taxon>Elateridae</taxon>
        <taxon>Agrypninae</taxon>
        <taxon>Pyrophorini</taxon>
        <taxon>Ignelater</taxon>
    </lineage>
</organism>
<dbReference type="CDD" id="cd02893">
    <property type="entry name" value="FTase"/>
    <property type="match status" value="1"/>
</dbReference>
<keyword evidence="6 14" id="KW-0808">Transferase</keyword>
<keyword evidence="7 14" id="KW-0479">Metal-binding</keyword>
<dbReference type="OrthoDB" id="10261146at2759"/>
<dbReference type="PANTHER" id="PTHR11774">
    <property type="entry name" value="GERANYLGERANYL TRANSFERASE TYPE BETA SUBUNIT"/>
    <property type="match status" value="1"/>
</dbReference>
<gene>
    <name evidence="16" type="ORF">ILUMI_03070</name>
</gene>
<evidence type="ECO:0000256" key="1">
    <source>
        <dbReference type="ARBA" id="ARBA00010497"/>
    </source>
</evidence>
<evidence type="ECO:0000256" key="8">
    <source>
        <dbReference type="ARBA" id="ARBA00022737"/>
    </source>
</evidence>
<evidence type="ECO:0000256" key="13">
    <source>
        <dbReference type="ARBA" id="ARBA00064192"/>
    </source>
</evidence>
<comment type="caution">
    <text evidence="16">The sequence shown here is derived from an EMBL/GenBank/DDBJ whole genome shotgun (WGS) entry which is preliminary data.</text>
</comment>
<dbReference type="EC" id="2.5.1.58" evidence="2 14"/>
<feature type="domain" description="Prenyltransferase alpha-alpha toroid" evidence="15">
    <location>
        <begin position="66"/>
        <end position="390"/>
    </location>
</feature>
<protein>
    <recommendedName>
        <fullName evidence="3 14">Protein farnesyltransferase subunit beta</fullName>
        <shortName evidence="14">FTase-beta</shortName>
        <ecNumber evidence="2 14">2.5.1.58</ecNumber>
    </recommendedName>
</protein>
<dbReference type="Gene3D" id="1.50.10.20">
    <property type="match status" value="1"/>
</dbReference>
<name>A0A8K0DF95_IGNLU</name>
<keyword evidence="10" id="KW-0443">Lipid metabolism</keyword>
<comment type="function">
    <text evidence="14">Catalyzes the transfer of a farnesyl moiety from farnesyl diphosphate to a cysteine at the fourth position from the C-terminus of several proteins. The beta subunit is responsible for peptide-binding.</text>
</comment>
<dbReference type="GO" id="GO:0008270">
    <property type="term" value="F:zinc ion binding"/>
    <property type="evidence" value="ECO:0007669"/>
    <property type="project" value="UniProtKB-UniRule"/>
</dbReference>
<evidence type="ECO:0000256" key="2">
    <source>
        <dbReference type="ARBA" id="ARBA00012702"/>
    </source>
</evidence>
<reference evidence="16" key="1">
    <citation type="submission" date="2019-08" db="EMBL/GenBank/DDBJ databases">
        <title>The genome of the North American firefly Photinus pyralis.</title>
        <authorList>
            <consortium name="Photinus pyralis genome working group"/>
            <person name="Fallon T.R."/>
            <person name="Sander Lower S.E."/>
            <person name="Weng J.-K."/>
        </authorList>
    </citation>
    <scope>NUCLEOTIDE SEQUENCE</scope>
    <source>
        <strain evidence="16">TRF0915ILg1</strain>
        <tissue evidence="16">Whole body</tissue>
    </source>
</reference>
<evidence type="ECO:0000313" key="17">
    <source>
        <dbReference type="Proteomes" id="UP000801492"/>
    </source>
</evidence>
<accession>A0A8K0DF95</accession>
<evidence type="ECO:0000256" key="14">
    <source>
        <dbReference type="RuleBase" id="RU365056"/>
    </source>
</evidence>
<dbReference type="GO" id="GO:0097354">
    <property type="term" value="P:prenylation"/>
    <property type="evidence" value="ECO:0007669"/>
    <property type="project" value="UniProtKB-UniRule"/>
</dbReference>
<dbReference type="GO" id="GO:0006629">
    <property type="term" value="P:lipid metabolic process"/>
    <property type="evidence" value="ECO:0007669"/>
    <property type="project" value="UniProtKB-KW"/>
</dbReference>
<keyword evidence="5 14" id="KW-0637">Prenyltransferase</keyword>
<dbReference type="EMBL" id="VTPC01001109">
    <property type="protein sequence ID" value="KAF2903109.1"/>
    <property type="molecule type" value="Genomic_DNA"/>
</dbReference>
<sequence>MYKMFGFGCSMAPIMRNFEELKKERFNEENENTITSEDQIEVERTIQELFRTFKLRCEVDKNLPKLLRWEHVQCLKHWLMYLPPGYKCLDASRTWICYWILHSLTLLEVTLPEDLKDALVDFIGRCQSKEGGFGGGPGQMPHLATTYAAVNSLCIIGNKKAYDIINREALQRFLCAVKTPEGAFSMHRGGEVDIRGVYCALSVATLTNVFTECLFEGTAEWVISCQTYEGGFSGCPGMEAHGGYAFCGLASLLLLNKGHLCDVDALLRWTVNRQMRFEGGFQGRTNKLVDGCYSFWQGGAFPLIHSLLIREGNAPDYLLFNQNALQEYILVCCQHPGGGLLDKPGKPRDIYHTCYTLSGLSVAQHCVDGSLNVLGPADNKLGKTHPIYNIGPEAVLKAASHFSRLDVPQNIPPVS</sequence>
<dbReference type="GO" id="GO:0004660">
    <property type="term" value="F:protein farnesyltransferase activity"/>
    <property type="evidence" value="ECO:0007669"/>
    <property type="project" value="UniProtKB-UniRule"/>
</dbReference>
<comment type="similarity">
    <text evidence="1 14">Belongs to the protein prenyltransferase subunit beta family.</text>
</comment>
<evidence type="ECO:0000256" key="6">
    <source>
        <dbReference type="ARBA" id="ARBA00022679"/>
    </source>
</evidence>
<evidence type="ECO:0000256" key="11">
    <source>
        <dbReference type="ARBA" id="ARBA00050225"/>
    </source>
</evidence>
<evidence type="ECO:0000256" key="10">
    <source>
        <dbReference type="ARBA" id="ARBA00023098"/>
    </source>
</evidence>
<evidence type="ECO:0000256" key="5">
    <source>
        <dbReference type="ARBA" id="ARBA00022602"/>
    </source>
</evidence>